<proteinExistence type="predicted"/>
<accession>A0A1Y1V1Q8</accession>
<dbReference type="Proteomes" id="UP000193719">
    <property type="component" value="Unassembled WGS sequence"/>
</dbReference>
<evidence type="ECO:0000256" key="1">
    <source>
        <dbReference type="SAM" id="MobiDB-lite"/>
    </source>
</evidence>
<dbReference type="AlphaFoldDB" id="A0A1Y1V1Q8"/>
<dbReference type="EMBL" id="MCFH01000048">
    <property type="protein sequence ID" value="ORX44061.1"/>
    <property type="molecule type" value="Genomic_DNA"/>
</dbReference>
<evidence type="ECO:0000313" key="2">
    <source>
        <dbReference type="EMBL" id="ORX44061.1"/>
    </source>
</evidence>
<comment type="caution">
    <text evidence="2">The sequence shown here is derived from an EMBL/GenBank/DDBJ whole genome shotgun (WGS) entry which is preliminary data.</text>
</comment>
<evidence type="ECO:0000313" key="3">
    <source>
        <dbReference type="Proteomes" id="UP000193719"/>
    </source>
</evidence>
<organism evidence="2 3">
    <name type="scientific">Piromyces finnis</name>
    <dbReference type="NCBI Taxonomy" id="1754191"/>
    <lineage>
        <taxon>Eukaryota</taxon>
        <taxon>Fungi</taxon>
        <taxon>Fungi incertae sedis</taxon>
        <taxon>Chytridiomycota</taxon>
        <taxon>Chytridiomycota incertae sedis</taxon>
        <taxon>Neocallimastigomycetes</taxon>
        <taxon>Neocallimastigales</taxon>
        <taxon>Neocallimastigaceae</taxon>
        <taxon>Piromyces</taxon>
    </lineage>
</organism>
<protein>
    <submittedName>
        <fullName evidence="2">Uncharacterized protein</fullName>
    </submittedName>
</protein>
<keyword evidence="3" id="KW-1185">Reference proteome</keyword>
<name>A0A1Y1V1Q8_9FUNG</name>
<gene>
    <name evidence="2" type="ORF">BCR36DRAFT_373542</name>
</gene>
<reference evidence="2 3" key="2">
    <citation type="submission" date="2016-08" db="EMBL/GenBank/DDBJ databases">
        <title>Pervasive Adenine N6-methylation of Active Genes in Fungi.</title>
        <authorList>
            <consortium name="DOE Joint Genome Institute"/>
            <person name="Mondo S.J."/>
            <person name="Dannebaum R.O."/>
            <person name="Kuo R.C."/>
            <person name="Labutti K."/>
            <person name="Haridas S."/>
            <person name="Kuo A."/>
            <person name="Salamov A."/>
            <person name="Ahrendt S.R."/>
            <person name="Lipzen A."/>
            <person name="Sullivan W."/>
            <person name="Andreopoulos W.B."/>
            <person name="Clum A."/>
            <person name="Lindquist E."/>
            <person name="Daum C."/>
            <person name="Ramamoorthy G.K."/>
            <person name="Gryganskyi A."/>
            <person name="Culley D."/>
            <person name="Magnuson J.K."/>
            <person name="James T.Y."/>
            <person name="O'Malley M.A."/>
            <person name="Stajich J.E."/>
            <person name="Spatafora J.W."/>
            <person name="Visel A."/>
            <person name="Grigoriev I.V."/>
        </authorList>
    </citation>
    <scope>NUCLEOTIDE SEQUENCE [LARGE SCALE GENOMIC DNA]</scope>
    <source>
        <strain evidence="3">finn</strain>
    </source>
</reference>
<sequence length="362" mass="43496">MVEKLQSIRTDTKELVSNLQNQYQEFYKQQDLTNINIDNEFNKLKTSLGDNTTLQVKLQERLKTLEFEAEVNKEEIKLTSSHTSQNETQTKLKELNSPYEDLLYKYEELQKYCKNPKLNKCLSEITNLKKQLSKIKHLRIQDINNEYKLLFQRNSKTKYLFKIENDFNTFQITLKPKNEKCEKIINTLINEFYLMHTQNEHPEYKIILSNISKFRKDTSFIGTSTLDEREGAQYKRINLKIQENHFTHKELEQLYKRIEQLETQQENRGRRSISNDSRRNNSTSSSNSSDSLTRRLFDKVKNSTNRFNECFNNEEEKQDYFKRNKVKNKSQEEFKERLNDLFSRVKPDFSTSSKEEQYYYLS</sequence>
<feature type="region of interest" description="Disordered" evidence="1">
    <location>
        <begin position="262"/>
        <end position="293"/>
    </location>
</feature>
<reference evidence="2 3" key="1">
    <citation type="submission" date="2016-08" db="EMBL/GenBank/DDBJ databases">
        <title>Genomes of anaerobic fungi encode conserved fungal cellulosomes for biomass hydrolysis.</title>
        <authorList>
            <consortium name="DOE Joint Genome Institute"/>
            <person name="Haitjema C.H."/>
            <person name="Gilmore S.P."/>
            <person name="Henske J.K."/>
            <person name="Solomon K.V."/>
            <person name="De Groot R."/>
            <person name="Kuo A."/>
            <person name="Mondo S.J."/>
            <person name="Salamov A.A."/>
            <person name="Labutti K."/>
            <person name="Zhao Z."/>
            <person name="Chiniquy J."/>
            <person name="Barry K."/>
            <person name="Brewer H.M."/>
            <person name="Purvine S.O."/>
            <person name="Wright A.T."/>
            <person name="Boxma B."/>
            <person name="Van Alen T."/>
            <person name="Hackstein J.H."/>
            <person name="Baker S.E."/>
            <person name="Grigoriev I.V."/>
            <person name="O'Malley M.A."/>
        </authorList>
    </citation>
    <scope>NUCLEOTIDE SEQUENCE [LARGE SCALE GENOMIC DNA]</scope>
    <source>
        <strain evidence="3">finn</strain>
    </source>
</reference>
<feature type="compositionally biased region" description="Low complexity" evidence="1">
    <location>
        <begin position="272"/>
        <end position="291"/>
    </location>
</feature>